<feature type="compositionally biased region" description="Polar residues" evidence="1">
    <location>
        <begin position="1"/>
        <end position="15"/>
    </location>
</feature>
<feature type="compositionally biased region" description="Polar residues" evidence="1">
    <location>
        <begin position="41"/>
        <end position="50"/>
    </location>
</feature>
<dbReference type="Proteomes" id="UP001324115">
    <property type="component" value="Unassembled WGS sequence"/>
</dbReference>
<reference evidence="2 3" key="1">
    <citation type="journal article" date="2023" name="G3 (Bethesda)">
        <title>A haplotype-resolved chromosome-scale genome for Quercus rubra L. provides insights into the genetics of adaptive traits for red oak species.</title>
        <authorList>
            <person name="Kapoor B."/>
            <person name="Jenkins J."/>
            <person name="Schmutz J."/>
            <person name="Zhebentyayeva T."/>
            <person name="Kuelheim C."/>
            <person name="Coggeshall M."/>
            <person name="Heim C."/>
            <person name="Lasky J.R."/>
            <person name="Leites L."/>
            <person name="Islam-Faridi N."/>
            <person name="Romero-Severson J."/>
            <person name="DeLeo V.L."/>
            <person name="Lucas S.M."/>
            <person name="Lazic D."/>
            <person name="Gailing O."/>
            <person name="Carlson J."/>
            <person name="Staton M."/>
        </authorList>
    </citation>
    <scope>NUCLEOTIDE SEQUENCE [LARGE SCALE GENOMIC DNA]</scope>
    <source>
        <strain evidence="2">Pseudo-F2</strain>
    </source>
</reference>
<dbReference type="PANTHER" id="PTHR47926:SF353">
    <property type="entry name" value="DYW DOMAIN-CONTAINING PROTEIN"/>
    <property type="match status" value="1"/>
</dbReference>
<gene>
    <name evidence="2" type="ORF">RGQ29_006414</name>
</gene>
<sequence length="241" mass="27122">MARSRQLFSSQDSSMSPPPGRSREWEGPSRWTEYLGPQLTPPMTSRSSRNAGPDGRVESNFGLPRSSWTCIYRSILESGCVPNYPKLRILLSKKFPEHFSKLQLELVDKVALDALHDSIELHLQSLEPWVQMRELGMKPTGDNFLAVFSACASVDAVEEVFLQFESMKSEYGIEPGFEHYMGLLGVLGKCGLLNEAGDIIEKLPFERTVKVWDALRNYAWIHGNVDLEDHAEELSLGITTC</sequence>
<dbReference type="GO" id="GO:0009451">
    <property type="term" value="P:RNA modification"/>
    <property type="evidence" value="ECO:0007669"/>
    <property type="project" value="InterPro"/>
</dbReference>
<dbReference type="AlphaFoldDB" id="A0AAN7IC79"/>
<accession>A0AAN7IC79</accession>
<evidence type="ECO:0000256" key="1">
    <source>
        <dbReference type="SAM" id="MobiDB-lite"/>
    </source>
</evidence>
<evidence type="ECO:0000313" key="3">
    <source>
        <dbReference type="Proteomes" id="UP001324115"/>
    </source>
</evidence>
<dbReference type="GO" id="GO:0003723">
    <property type="term" value="F:RNA binding"/>
    <property type="evidence" value="ECO:0007669"/>
    <property type="project" value="InterPro"/>
</dbReference>
<feature type="region of interest" description="Disordered" evidence="1">
    <location>
        <begin position="1"/>
        <end position="58"/>
    </location>
</feature>
<proteinExistence type="predicted"/>
<dbReference type="PANTHER" id="PTHR47926">
    <property type="entry name" value="PENTATRICOPEPTIDE REPEAT-CONTAINING PROTEIN"/>
    <property type="match status" value="1"/>
</dbReference>
<evidence type="ECO:0000313" key="2">
    <source>
        <dbReference type="EMBL" id="KAK4564335.1"/>
    </source>
</evidence>
<dbReference type="Gene3D" id="1.25.40.10">
    <property type="entry name" value="Tetratricopeptide repeat domain"/>
    <property type="match status" value="1"/>
</dbReference>
<protein>
    <recommendedName>
        <fullName evidence="4">Pentatricopeptide repeat-containing protein</fullName>
    </recommendedName>
</protein>
<evidence type="ECO:0008006" key="4">
    <source>
        <dbReference type="Google" id="ProtNLM"/>
    </source>
</evidence>
<name>A0AAN7IC79_QUERU</name>
<dbReference type="EMBL" id="JAXUIC010000011">
    <property type="protein sequence ID" value="KAK4564335.1"/>
    <property type="molecule type" value="Genomic_DNA"/>
</dbReference>
<comment type="caution">
    <text evidence="2">The sequence shown here is derived from an EMBL/GenBank/DDBJ whole genome shotgun (WGS) entry which is preliminary data.</text>
</comment>
<organism evidence="2 3">
    <name type="scientific">Quercus rubra</name>
    <name type="common">Northern red oak</name>
    <name type="synonym">Quercus borealis</name>
    <dbReference type="NCBI Taxonomy" id="3512"/>
    <lineage>
        <taxon>Eukaryota</taxon>
        <taxon>Viridiplantae</taxon>
        <taxon>Streptophyta</taxon>
        <taxon>Embryophyta</taxon>
        <taxon>Tracheophyta</taxon>
        <taxon>Spermatophyta</taxon>
        <taxon>Magnoliopsida</taxon>
        <taxon>eudicotyledons</taxon>
        <taxon>Gunneridae</taxon>
        <taxon>Pentapetalae</taxon>
        <taxon>rosids</taxon>
        <taxon>fabids</taxon>
        <taxon>Fagales</taxon>
        <taxon>Fagaceae</taxon>
        <taxon>Quercus</taxon>
    </lineage>
</organism>
<dbReference type="InterPro" id="IPR011990">
    <property type="entry name" value="TPR-like_helical_dom_sf"/>
</dbReference>
<keyword evidence="3" id="KW-1185">Reference proteome</keyword>
<dbReference type="InterPro" id="IPR046960">
    <property type="entry name" value="PPR_At4g14850-like_plant"/>
</dbReference>